<dbReference type="Proteomes" id="UP000198953">
    <property type="component" value="Unassembled WGS sequence"/>
</dbReference>
<protein>
    <submittedName>
        <fullName evidence="6">SHS2 domain-containing protein</fullName>
    </submittedName>
</protein>
<dbReference type="GO" id="GO:0008033">
    <property type="term" value="P:tRNA processing"/>
    <property type="evidence" value="ECO:0007669"/>
    <property type="project" value="UniProtKB-KW"/>
</dbReference>
<accession>A0A1H7X826</accession>
<dbReference type="EMBL" id="FOBF01000011">
    <property type="protein sequence ID" value="SEM30022.1"/>
    <property type="molecule type" value="Genomic_DNA"/>
</dbReference>
<keyword evidence="3" id="KW-0479">Metal-binding</keyword>
<dbReference type="GO" id="GO:0046872">
    <property type="term" value="F:metal ion binding"/>
    <property type="evidence" value="ECO:0007669"/>
    <property type="project" value="UniProtKB-KW"/>
</dbReference>
<feature type="domain" description="Archease" evidence="5">
    <location>
        <begin position="5"/>
        <end position="132"/>
    </location>
</feature>
<dbReference type="SUPFAM" id="SSF69819">
    <property type="entry name" value="MTH1598-like"/>
    <property type="match status" value="1"/>
</dbReference>
<keyword evidence="7" id="KW-1185">Reference proteome</keyword>
<evidence type="ECO:0000256" key="1">
    <source>
        <dbReference type="ARBA" id="ARBA00007963"/>
    </source>
</evidence>
<evidence type="ECO:0000256" key="2">
    <source>
        <dbReference type="ARBA" id="ARBA00022694"/>
    </source>
</evidence>
<keyword evidence="2" id="KW-0819">tRNA processing</keyword>
<dbReference type="InterPro" id="IPR036820">
    <property type="entry name" value="Archease_dom_sf"/>
</dbReference>
<gene>
    <name evidence="6" type="ORF">SAMN05660976_04793</name>
</gene>
<keyword evidence="4" id="KW-0106">Calcium</keyword>
<evidence type="ECO:0000256" key="4">
    <source>
        <dbReference type="ARBA" id="ARBA00022837"/>
    </source>
</evidence>
<dbReference type="AlphaFoldDB" id="A0A1H7X826"/>
<evidence type="ECO:0000313" key="7">
    <source>
        <dbReference type="Proteomes" id="UP000198953"/>
    </source>
</evidence>
<evidence type="ECO:0000256" key="3">
    <source>
        <dbReference type="ARBA" id="ARBA00022723"/>
    </source>
</evidence>
<organism evidence="6 7">
    <name type="scientific">Nonomuraea pusilla</name>
    <dbReference type="NCBI Taxonomy" id="46177"/>
    <lineage>
        <taxon>Bacteria</taxon>
        <taxon>Bacillati</taxon>
        <taxon>Actinomycetota</taxon>
        <taxon>Actinomycetes</taxon>
        <taxon>Streptosporangiales</taxon>
        <taxon>Streptosporangiaceae</taxon>
        <taxon>Nonomuraea</taxon>
    </lineage>
</organism>
<reference evidence="6 7" key="1">
    <citation type="submission" date="2016-10" db="EMBL/GenBank/DDBJ databases">
        <authorList>
            <person name="de Groot N.N."/>
        </authorList>
    </citation>
    <scope>NUCLEOTIDE SEQUENCE [LARGE SCALE GENOMIC DNA]</scope>
    <source>
        <strain evidence="6 7">DSM 43357</strain>
    </source>
</reference>
<comment type="similarity">
    <text evidence="1">Belongs to the archease family.</text>
</comment>
<dbReference type="OrthoDB" id="3827441at2"/>
<evidence type="ECO:0000313" key="6">
    <source>
        <dbReference type="EMBL" id="SEM30022.1"/>
    </source>
</evidence>
<sequence>MRGHRTLPHTADSRVQAWAPTRDECVAEALLAVTDSFLDTAGAVPVAGHLLRLEPAEPEDRLVAALEEIIYLMDTTGRVPVRAAAEDDVLRLGMADTGALPQIGAVPKAVALSGLSFTEGPNGWTCEATLDV</sequence>
<dbReference type="Pfam" id="PF01951">
    <property type="entry name" value="Archease"/>
    <property type="match status" value="1"/>
</dbReference>
<evidence type="ECO:0000259" key="5">
    <source>
        <dbReference type="Pfam" id="PF01951"/>
    </source>
</evidence>
<dbReference type="RefSeq" id="WP_055501440.1">
    <property type="nucleotide sequence ID" value="NZ_BBZG01000001.1"/>
</dbReference>
<proteinExistence type="inferred from homology"/>
<dbReference type="InterPro" id="IPR023572">
    <property type="entry name" value="Archease_dom"/>
</dbReference>
<dbReference type="Gene3D" id="3.55.10.10">
    <property type="entry name" value="Archease domain"/>
    <property type="match status" value="1"/>
</dbReference>
<name>A0A1H7X826_9ACTN</name>
<dbReference type="STRING" id="46177.SAMN05660976_04793"/>